<dbReference type="PANTHER" id="PTHR37419:SF1">
    <property type="entry name" value="SERINE_THREONINE-PROTEIN KINASE TOXIN HIPA"/>
    <property type="match status" value="1"/>
</dbReference>
<organism evidence="7 8">
    <name type="scientific">Chondromyces apiculatus DSM 436</name>
    <dbReference type="NCBI Taxonomy" id="1192034"/>
    <lineage>
        <taxon>Bacteria</taxon>
        <taxon>Pseudomonadati</taxon>
        <taxon>Myxococcota</taxon>
        <taxon>Polyangia</taxon>
        <taxon>Polyangiales</taxon>
        <taxon>Polyangiaceae</taxon>
        <taxon>Chondromyces</taxon>
    </lineage>
</organism>
<evidence type="ECO:0000256" key="4">
    <source>
        <dbReference type="SAM" id="MobiDB-lite"/>
    </source>
</evidence>
<evidence type="ECO:0000256" key="1">
    <source>
        <dbReference type="ARBA" id="ARBA00010164"/>
    </source>
</evidence>
<dbReference type="OrthoDB" id="9805913at2"/>
<feature type="compositionally biased region" description="Polar residues" evidence="4">
    <location>
        <begin position="109"/>
        <end position="118"/>
    </location>
</feature>
<dbReference type="GO" id="GO:0005829">
    <property type="term" value="C:cytosol"/>
    <property type="evidence" value="ECO:0007669"/>
    <property type="project" value="TreeGrafter"/>
</dbReference>
<evidence type="ECO:0000259" key="5">
    <source>
        <dbReference type="Pfam" id="PF07804"/>
    </source>
</evidence>
<dbReference type="InterPro" id="IPR052028">
    <property type="entry name" value="HipA_Ser/Thr_kinase"/>
</dbReference>
<reference evidence="7 8" key="1">
    <citation type="submission" date="2013-05" db="EMBL/GenBank/DDBJ databases">
        <title>Genome assembly of Chondromyces apiculatus DSM 436.</title>
        <authorList>
            <person name="Sharma G."/>
            <person name="Khatri I."/>
            <person name="Kaur C."/>
            <person name="Mayilraj S."/>
            <person name="Subramanian S."/>
        </authorList>
    </citation>
    <scope>NUCLEOTIDE SEQUENCE [LARGE SCALE GENOMIC DNA]</scope>
    <source>
        <strain evidence="7 8">DSM 436</strain>
    </source>
</reference>
<name>A0A017SYV2_9BACT</name>
<comment type="similarity">
    <text evidence="1">Belongs to the HipA Ser/Thr kinase family.</text>
</comment>
<dbReference type="Pfam" id="PF07804">
    <property type="entry name" value="HipA_C"/>
    <property type="match status" value="1"/>
</dbReference>
<dbReference type="STRING" id="1192034.CAP_7458"/>
<dbReference type="InterPro" id="IPR012893">
    <property type="entry name" value="HipA-like_C"/>
</dbReference>
<keyword evidence="3" id="KW-0418">Kinase</keyword>
<feature type="region of interest" description="Disordered" evidence="4">
    <location>
        <begin position="108"/>
        <end position="135"/>
    </location>
</feature>
<comment type="caution">
    <text evidence="7">The sequence shown here is derived from an EMBL/GenBank/DDBJ whole genome shotgun (WGS) entry which is preliminary data.</text>
</comment>
<dbReference type="Pfam" id="PF13657">
    <property type="entry name" value="Couple_hipA"/>
    <property type="match status" value="1"/>
</dbReference>
<evidence type="ECO:0000256" key="3">
    <source>
        <dbReference type="ARBA" id="ARBA00022777"/>
    </source>
</evidence>
<feature type="domain" description="HipA N-terminal subdomain 1" evidence="6">
    <location>
        <begin position="2"/>
        <end position="104"/>
    </location>
</feature>
<dbReference type="RefSeq" id="WP_044248108.1">
    <property type="nucleotide sequence ID" value="NZ_ASRX01000066.1"/>
</dbReference>
<dbReference type="PANTHER" id="PTHR37419">
    <property type="entry name" value="SERINE/THREONINE-PROTEIN KINASE TOXIN HIPA"/>
    <property type="match status" value="1"/>
</dbReference>
<evidence type="ECO:0000313" key="7">
    <source>
        <dbReference type="EMBL" id="EYF02118.1"/>
    </source>
</evidence>
<dbReference type="eggNOG" id="COG3550">
    <property type="taxonomic scope" value="Bacteria"/>
</dbReference>
<evidence type="ECO:0000256" key="2">
    <source>
        <dbReference type="ARBA" id="ARBA00022679"/>
    </source>
</evidence>
<dbReference type="NCBIfam" id="TIGR03071">
    <property type="entry name" value="couple_hipA"/>
    <property type="match status" value="1"/>
</dbReference>
<dbReference type="Proteomes" id="UP000019678">
    <property type="component" value="Unassembled WGS sequence"/>
</dbReference>
<dbReference type="InterPro" id="IPR017508">
    <property type="entry name" value="HipA_N1"/>
</dbReference>
<evidence type="ECO:0000313" key="8">
    <source>
        <dbReference type="Proteomes" id="UP000019678"/>
    </source>
</evidence>
<protein>
    <submittedName>
        <fullName evidence="7">Putative HipA protein</fullName>
    </submittedName>
</protein>
<evidence type="ECO:0000259" key="6">
    <source>
        <dbReference type="Pfam" id="PF13657"/>
    </source>
</evidence>
<accession>A0A017SYV2</accession>
<dbReference type="GO" id="GO:0004674">
    <property type="term" value="F:protein serine/threonine kinase activity"/>
    <property type="evidence" value="ECO:0007669"/>
    <property type="project" value="TreeGrafter"/>
</dbReference>
<feature type="domain" description="HipA-like C-terminal" evidence="5">
    <location>
        <begin position="139"/>
        <end position="350"/>
    </location>
</feature>
<dbReference type="AlphaFoldDB" id="A0A017SYV2"/>
<keyword evidence="2" id="KW-0808">Transferase</keyword>
<proteinExistence type="inferred from homology"/>
<gene>
    <name evidence="7" type="ORF">CAP_7458</name>
</gene>
<sequence length="407" mass="45980">MLEVMLHGSHVGRLVREEGSSIVAFILDEEYLRDEGRDVLGQQFEDRRHHRMFRQAAHPGQLPHFFANLLPEGALRDIVAAQSTGSDDLAVLAMLGEDLPGAVMMRASSPETAASDTRGSVFDEPSADSEEPPSDTLRFSLAGVQLKFSAVREEGNRFALPFSGRGGRWILKFGSTQYPLLPENEFWTMRWASLGGLNVPHHELVPAASIRNLDSRFLELGENVFAIERYDRSPDGSRVHQEDFAQVRGVLPSHKYRRASYEGLGRLVGALCGRDDMIEFMRRVVFTILSGNGDAHLKNWALVYPDRRTARLSPTYDLVFVRCYLPADKLAFPLAKEQDPQRIGWDHLARIEGYFQERGLDIPLVATSREFVSRCLDVWQQCRMDVGETYRTKLEAHLATLPLVRSR</sequence>
<keyword evidence="8" id="KW-1185">Reference proteome</keyword>
<dbReference type="Gene3D" id="1.10.1070.20">
    <property type="match status" value="1"/>
</dbReference>
<dbReference type="EMBL" id="ASRX01000066">
    <property type="protein sequence ID" value="EYF02118.1"/>
    <property type="molecule type" value="Genomic_DNA"/>
</dbReference>